<keyword evidence="3" id="KW-1185">Reference proteome</keyword>
<protein>
    <recommendedName>
        <fullName evidence="4">RlpA-like protein double-psi beta-barrel domain-containing protein</fullName>
    </recommendedName>
</protein>
<sequence length="191" mass="21226">MTFLPLFATTILGSCIILVVSAIPQHAYFPPGFFHESCPANADDNSKCNMRLTVTVYDINKGKVDLKITGPEGCPHCGVENIDNGIPWAAKDNKPRCFDDKGTWDLTVGRDGQVPAIIIWGGVKYPVNKVDAGNMNDKATQITTYNMPFKYVITMMFKRFGNFVNDYRESSVERSGVEESQIIKKGYLSKS</sequence>
<evidence type="ECO:0000313" key="2">
    <source>
        <dbReference type="EMBL" id="TGO83980.1"/>
    </source>
</evidence>
<dbReference type="AlphaFoldDB" id="A0A4Z1KE80"/>
<reference evidence="2 3" key="1">
    <citation type="submission" date="2017-12" db="EMBL/GenBank/DDBJ databases">
        <title>Comparative genomics of Botrytis spp.</title>
        <authorList>
            <person name="Valero-Jimenez C.A."/>
            <person name="Tapia P."/>
            <person name="Veloso J."/>
            <person name="Silva-Moreno E."/>
            <person name="Staats M."/>
            <person name="Valdes J.H."/>
            <person name="Van Kan J.A.L."/>
        </authorList>
    </citation>
    <scope>NUCLEOTIDE SEQUENCE [LARGE SCALE GENOMIC DNA]</scope>
    <source>
        <strain evidence="2 3">MUCL3349</strain>
    </source>
</reference>
<accession>A0A4Z1KE80</accession>
<name>A0A4Z1KE80_9HELO</name>
<feature type="signal peptide" evidence="1">
    <location>
        <begin position="1"/>
        <end position="22"/>
    </location>
</feature>
<comment type="caution">
    <text evidence="2">The sequence shown here is derived from an EMBL/GenBank/DDBJ whole genome shotgun (WGS) entry which is preliminary data.</text>
</comment>
<organism evidence="2 3">
    <name type="scientific">Botrytis porri</name>
    <dbReference type="NCBI Taxonomy" id="87229"/>
    <lineage>
        <taxon>Eukaryota</taxon>
        <taxon>Fungi</taxon>
        <taxon>Dikarya</taxon>
        <taxon>Ascomycota</taxon>
        <taxon>Pezizomycotina</taxon>
        <taxon>Leotiomycetes</taxon>
        <taxon>Helotiales</taxon>
        <taxon>Sclerotiniaceae</taxon>
        <taxon>Botrytis</taxon>
    </lineage>
</organism>
<evidence type="ECO:0000256" key="1">
    <source>
        <dbReference type="SAM" id="SignalP"/>
    </source>
</evidence>
<feature type="chain" id="PRO_5021354777" description="RlpA-like protein double-psi beta-barrel domain-containing protein" evidence="1">
    <location>
        <begin position="23"/>
        <end position="191"/>
    </location>
</feature>
<dbReference type="Proteomes" id="UP000297280">
    <property type="component" value="Unassembled WGS sequence"/>
</dbReference>
<dbReference type="EMBL" id="PQXO01000565">
    <property type="protein sequence ID" value="TGO83980.1"/>
    <property type="molecule type" value="Genomic_DNA"/>
</dbReference>
<keyword evidence="1" id="KW-0732">Signal</keyword>
<evidence type="ECO:0000313" key="3">
    <source>
        <dbReference type="Proteomes" id="UP000297280"/>
    </source>
</evidence>
<proteinExistence type="predicted"/>
<gene>
    <name evidence="2" type="ORF">BPOR_0566g00010</name>
</gene>
<evidence type="ECO:0008006" key="4">
    <source>
        <dbReference type="Google" id="ProtNLM"/>
    </source>
</evidence>